<name>A0AA38N1H4_9AGAR</name>
<evidence type="ECO:0000256" key="1">
    <source>
        <dbReference type="SAM" id="MobiDB-lite"/>
    </source>
</evidence>
<keyword evidence="3" id="KW-1185">Reference proteome</keyword>
<feature type="compositionally biased region" description="Low complexity" evidence="1">
    <location>
        <begin position="1"/>
        <end position="13"/>
    </location>
</feature>
<feature type="region of interest" description="Disordered" evidence="1">
    <location>
        <begin position="87"/>
        <end position="175"/>
    </location>
</feature>
<evidence type="ECO:0000313" key="3">
    <source>
        <dbReference type="Proteomes" id="UP001176059"/>
    </source>
</evidence>
<reference evidence="2" key="2">
    <citation type="journal article" date="2023" name="Proc. Natl. Acad. Sci. U.S.A.">
        <title>A global phylogenomic analysis of the shiitake genus Lentinula.</title>
        <authorList>
            <person name="Sierra-Patev S."/>
            <person name="Min B."/>
            <person name="Naranjo-Ortiz M."/>
            <person name="Looney B."/>
            <person name="Konkel Z."/>
            <person name="Slot J.C."/>
            <person name="Sakamoto Y."/>
            <person name="Steenwyk J.L."/>
            <person name="Rokas A."/>
            <person name="Carro J."/>
            <person name="Camarero S."/>
            <person name="Ferreira P."/>
            <person name="Molpeceres G."/>
            <person name="Ruiz-Duenas F.J."/>
            <person name="Serrano A."/>
            <person name="Henrissat B."/>
            <person name="Drula E."/>
            <person name="Hughes K.W."/>
            <person name="Mata J.L."/>
            <person name="Ishikawa N.K."/>
            <person name="Vargas-Isla R."/>
            <person name="Ushijima S."/>
            <person name="Smith C.A."/>
            <person name="Donoghue J."/>
            <person name="Ahrendt S."/>
            <person name="Andreopoulos W."/>
            <person name="He G."/>
            <person name="LaButti K."/>
            <person name="Lipzen A."/>
            <person name="Ng V."/>
            <person name="Riley R."/>
            <person name="Sandor L."/>
            <person name="Barry K."/>
            <person name="Martinez A.T."/>
            <person name="Xiao Y."/>
            <person name="Gibbons J.G."/>
            <person name="Terashima K."/>
            <person name="Grigoriev I.V."/>
            <person name="Hibbett D."/>
        </authorList>
    </citation>
    <scope>NUCLEOTIDE SEQUENCE</scope>
    <source>
        <strain evidence="2">ET3784</strain>
    </source>
</reference>
<comment type="caution">
    <text evidence="2">The sequence shown here is derived from an EMBL/GenBank/DDBJ whole genome shotgun (WGS) entry which is preliminary data.</text>
</comment>
<feature type="compositionally biased region" description="Basic and acidic residues" evidence="1">
    <location>
        <begin position="87"/>
        <end position="98"/>
    </location>
</feature>
<feature type="compositionally biased region" description="Polar residues" evidence="1">
    <location>
        <begin position="123"/>
        <end position="169"/>
    </location>
</feature>
<evidence type="ECO:0000313" key="2">
    <source>
        <dbReference type="EMBL" id="KAJ3732917.1"/>
    </source>
</evidence>
<feature type="region of interest" description="Disordered" evidence="1">
    <location>
        <begin position="44"/>
        <end position="70"/>
    </location>
</feature>
<feature type="region of interest" description="Disordered" evidence="1">
    <location>
        <begin position="1"/>
        <end position="26"/>
    </location>
</feature>
<dbReference type="Proteomes" id="UP001176059">
    <property type="component" value="Unassembled WGS sequence"/>
</dbReference>
<gene>
    <name evidence="2" type="ORF">DFJ43DRAFT_1070247</name>
</gene>
<organism evidence="2 3">
    <name type="scientific">Lentinula guzmanii</name>
    <dbReference type="NCBI Taxonomy" id="2804957"/>
    <lineage>
        <taxon>Eukaryota</taxon>
        <taxon>Fungi</taxon>
        <taxon>Dikarya</taxon>
        <taxon>Basidiomycota</taxon>
        <taxon>Agaricomycotina</taxon>
        <taxon>Agaricomycetes</taxon>
        <taxon>Agaricomycetidae</taxon>
        <taxon>Agaricales</taxon>
        <taxon>Marasmiineae</taxon>
        <taxon>Omphalotaceae</taxon>
        <taxon>Lentinula</taxon>
    </lineage>
</organism>
<dbReference type="EMBL" id="JANVFO010000020">
    <property type="protein sequence ID" value="KAJ3732917.1"/>
    <property type="molecule type" value="Genomic_DNA"/>
</dbReference>
<protein>
    <submittedName>
        <fullName evidence="2">Uncharacterized protein</fullName>
    </submittedName>
</protein>
<proteinExistence type="predicted"/>
<sequence>MTSPLSSASAASKAIRRDPEFEPDDQWKENLKAEIQLNLASMVKDAEAQRDDNLKKNPADSERSHREFSIAMDNIRKLATETYKAELDRERQERRWATGHELPPDLAETMKKEQQAILDRIQSGKSSNTPAPNDGPTINNTQGSTNSLNRKSSTSSVSPRPHYQSQSLHPTKRPTKKVALMLTVRTTEISNLNPLSRRQRLAMTMTPEPVVPLGNQDL</sequence>
<dbReference type="AlphaFoldDB" id="A0AA38N1H4"/>
<reference evidence="2" key="1">
    <citation type="submission" date="2022-08" db="EMBL/GenBank/DDBJ databases">
        <authorList>
            <consortium name="DOE Joint Genome Institute"/>
            <person name="Min B."/>
            <person name="Sierra-Patev S."/>
            <person name="Naranjo-Ortiz M."/>
            <person name="Looney B."/>
            <person name="Konkel Z."/>
            <person name="Slot J.C."/>
            <person name="Sakamoto Y."/>
            <person name="Steenwyk J.L."/>
            <person name="Rokas A."/>
            <person name="Carro J."/>
            <person name="Camarero S."/>
            <person name="Ferreira P."/>
            <person name="Molpeceres G."/>
            <person name="Ruiz-duenas F.J."/>
            <person name="Serrano A."/>
            <person name="Henrissat B."/>
            <person name="Drula E."/>
            <person name="Hughes K.W."/>
            <person name="Mata J.L."/>
            <person name="Ishikawa N.K."/>
            <person name="Vargas-Isla R."/>
            <person name="Ushijima S."/>
            <person name="Smith C.A."/>
            <person name="Ahrendt S."/>
            <person name="Andreopoulos W."/>
            <person name="He G."/>
            <person name="LaButti K."/>
            <person name="Lipzen A."/>
            <person name="Ng V."/>
            <person name="Riley R."/>
            <person name="Sandor L."/>
            <person name="Barry K."/>
            <person name="Martinez A.T."/>
            <person name="Xiao Y."/>
            <person name="Gibbons J.G."/>
            <person name="Terashima K."/>
            <person name="Hibbett D.S."/>
            <person name="Grigoriev I.V."/>
        </authorList>
    </citation>
    <scope>NUCLEOTIDE SEQUENCE</scope>
    <source>
        <strain evidence="2">ET3784</strain>
    </source>
</reference>
<accession>A0AA38N1H4</accession>
<feature type="compositionally biased region" description="Basic and acidic residues" evidence="1">
    <location>
        <begin position="15"/>
        <end position="26"/>
    </location>
</feature>